<comment type="caution">
    <text evidence="1">The sequence shown here is derived from an EMBL/GenBank/DDBJ whole genome shotgun (WGS) entry which is preliminary data.</text>
</comment>
<proteinExistence type="predicted"/>
<dbReference type="PATRIC" id="fig|1073351.3.peg.1381"/>
<dbReference type="EMBL" id="ATFP01000019">
    <property type="protein sequence ID" value="EPH20749.1"/>
    <property type="molecule type" value="Genomic_DNA"/>
</dbReference>
<dbReference type="Pfam" id="PF16319">
    <property type="entry name" value="SGBP_BT4661-like"/>
    <property type="match status" value="1"/>
</dbReference>
<dbReference type="InterPro" id="IPR032529">
    <property type="entry name" value="BT4661-like"/>
</dbReference>
<dbReference type="RefSeq" id="WP_016661585.1">
    <property type="nucleotide sequence ID" value="NZ_KE340311.1"/>
</dbReference>
<dbReference type="Proteomes" id="UP000014614">
    <property type="component" value="Unassembled WGS sequence"/>
</dbReference>
<dbReference type="AlphaFoldDB" id="S3YCL3"/>
<accession>S3YCL3</accession>
<gene>
    <name evidence="1" type="ORF">HMPREF1181_01378</name>
</gene>
<dbReference type="HOGENOM" id="CLU_1902518_0_0_10"/>
<organism evidence="1 2">
    <name type="scientific">Bacteroides stercoris CC31F</name>
    <dbReference type="NCBI Taxonomy" id="1073351"/>
    <lineage>
        <taxon>Bacteria</taxon>
        <taxon>Pseudomonadati</taxon>
        <taxon>Bacteroidota</taxon>
        <taxon>Bacteroidia</taxon>
        <taxon>Bacteroidales</taxon>
        <taxon>Bacteroidaceae</taxon>
        <taxon>Bacteroides</taxon>
    </lineage>
</organism>
<sequence length="133" mass="14635">MDFRTNFNFFEVNTTTANGVQPSTAGSIMNDLWVNFYKTTGANSGNVNTGAKKPMSSLDTSNGFDNTKNLDMTLGYFDQTDRSIVINPDMWKSATGEYANGVLIPQVAVSTDGSVPDKTRIIPIAIWFDENFE</sequence>
<evidence type="ECO:0000313" key="2">
    <source>
        <dbReference type="Proteomes" id="UP000014614"/>
    </source>
</evidence>
<name>S3YCL3_BACSE</name>
<evidence type="ECO:0000313" key="1">
    <source>
        <dbReference type="EMBL" id="EPH20749.1"/>
    </source>
</evidence>
<reference evidence="1 2" key="1">
    <citation type="submission" date="2013-05" db="EMBL/GenBank/DDBJ databases">
        <title>The Genome Sequence of Bacteroides stercoris CC31F.</title>
        <authorList>
            <consortium name="The Broad Institute Genomics Platform"/>
            <person name="Earl A."/>
            <person name="Ward D."/>
            <person name="Feldgarden M."/>
            <person name="Gevers D."/>
            <person name="Oliphant K."/>
            <person name="Allen-Vercoe E."/>
            <person name="Walker B."/>
            <person name="Young S."/>
            <person name="Zeng Q."/>
            <person name="Gargeya S."/>
            <person name="Fitzgerald M."/>
            <person name="Haas B."/>
            <person name="Abouelleil A."/>
            <person name="Allen A.W."/>
            <person name="Alvarado L."/>
            <person name="Arachchi H.M."/>
            <person name="Berlin A.M."/>
            <person name="Chapman S.B."/>
            <person name="Gainer-Dewar J."/>
            <person name="Goldberg J."/>
            <person name="Griggs A."/>
            <person name="Gujja S."/>
            <person name="Hansen M."/>
            <person name="Howarth C."/>
            <person name="Imamovic A."/>
            <person name="Ireland A."/>
            <person name="Larimer J."/>
            <person name="McCowan C."/>
            <person name="Murphy C."/>
            <person name="Pearson M."/>
            <person name="Poon T.W."/>
            <person name="Priest M."/>
            <person name="Roberts A."/>
            <person name="Saif S."/>
            <person name="Shea T."/>
            <person name="Sisk P."/>
            <person name="Sykes S."/>
            <person name="Wortman J."/>
            <person name="Nusbaum C."/>
            <person name="Birren B."/>
        </authorList>
    </citation>
    <scope>NUCLEOTIDE SEQUENCE [LARGE SCALE GENOMIC DNA]</scope>
    <source>
        <strain evidence="1 2">CC31F</strain>
    </source>
</reference>
<dbReference type="OrthoDB" id="1003436at2"/>
<dbReference type="Gene3D" id="2.60.40.2730">
    <property type="match status" value="1"/>
</dbReference>
<protein>
    <submittedName>
        <fullName evidence="1">Uncharacterized protein</fullName>
    </submittedName>
</protein>